<keyword evidence="5" id="KW-1185">Reference proteome</keyword>
<organism evidence="4 5">
    <name type="scientific">Caballeronia concitans</name>
    <dbReference type="NCBI Taxonomy" id="1777133"/>
    <lineage>
        <taxon>Bacteria</taxon>
        <taxon>Pseudomonadati</taxon>
        <taxon>Pseudomonadota</taxon>
        <taxon>Betaproteobacteria</taxon>
        <taxon>Burkholderiales</taxon>
        <taxon>Burkholderiaceae</taxon>
        <taxon>Caballeronia</taxon>
    </lineage>
</organism>
<dbReference type="InterPro" id="IPR002227">
    <property type="entry name" value="Tyrosinase_Cu-bd"/>
</dbReference>
<evidence type="ECO:0000313" key="5">
    <source>
        <dbReference type="Proteomes" id="UP000198263"/>
    </source>
</evidence>
<comment type="caution">
    <text evidence="4">The sequence shown here is derived from an EMBL/GenBank/DDBJ whole genome shotgun (WGS) entry which is preliminary data.</text>
</comment>
<proteinExistence type="predicted"/>
<dbReference type="InterPro" id="IPR050316">
    <property type="entry name" value="Tyrosinase/Hemocyanin"/>
</dbReference>
<evidence type="ECO:0000256" key="1">
    <source>
        <dbReference type="ARBA" id="ARBA00022723"/>
    </source>
</evidence>
<feature type="domain" description="Tyrosinase copper-binding" evidence="3">
    <location>
        <begin position="200"/>
        <end position="211"/>
    </location>
</feature>
<dbReference type="OrthoDB" id="2874181at2"/>
<feature type="chain" id="PRO_5025033872" evidence="2">
    <location>
        <begin position="30"/>
        <end position="482"/>
    </location>
</feature>
<dbReference type="AlphaFoldDB" id="A0A658QXI9"/>
<gene>
    <name evidence="4" type="ORF">AWB72_02607</name>
</gene>
<keyword evidence="2" id="KW-0732">Signal</keyword>
<dbReference type="RefSeq" id="WP_040052463.1">
    <property type="nucleotide sequence ID" value="NZ_FCNV02000004.1"/>
</dbReference>
<evidence type="ECO:0000313" key="4">
    <source>
        <dbReference type="EMBL" id="SAL30594.1"/>
    </source>
</evidence>
<sequence length="482" mass="52196">MESTSLKRRAFVKGTASALALASFPELGAAVTPVIRLEWQTFKTTQQFSSFYDAVRTMKSNTNGSSPASWQYWVNVHRNYCPHSEPYFLAWHRGYIYCLEQQLKTISGDKNLTLPYWDYYTYPVIPSEFTNSASANPLYVPRVNTNVYQALDLSPFASTVVNMQRGTKNAFETKLENAPHNPVHDLIGGYMGDINTAPIDPIFYLHHCNLDRLWNAWEHRSTSKVPAATNSYWNGSFTYASGLTMAKSKTRTPANLGYDYANDTMPRSLPPQAQRGGIVRVQAQISGIHGRPPVGNFPSSPGRSVSATRRSLGGAKGVHLGNASVSALVALSSSNATALKDTLAVSPAASPGDSLETPQAMAPGKASFRFVKLVLDGIALSAAAQNGGFFYNVYVNLPATGDIDSVKADYFVGTIGAFEISTMKHHGMKMLSYDVTEQLARGGPGNAAQIVVSFVRISGPNSPNGDAVSVDEVRVELGTDAP</sequence>
<dbReference type="PANTHER" id="PTHR11474">
    <property type="entry name" value="TYROSINASE FAMILY MEMBER"/>
    <property type="match status" value="1"/>
</dbReference>
<reference evidence="4 5" key="1">
    <citation type="submission" date="2016-01" db="EMBL/GenBank/DDBJ databases">
        <authorList>
            <person name="Peeters C."/>
        </authorList>
    </citation>
    <scope>NUCLEOTIDE SEQUENCE [LARGE SCALE GENOMIC DNA]</scope>
    <source>
        <strain evidence="4">LMG 29315</strain>
    </source>
</reference>
<dbReference type="EMBL" id="FCNV02000004">
    <property type="protein sequence ID" value="SAL30594.1"/>
    <property type="molecule type" value="Genomic_DNA"/>
</dbReference>
<dbReference type="Pfam" id="PF00264">
    <property type="entry name" value="Tyrosinase"/>
    <property type="match status" value="2"/>
</dbReference>
<dbReference type="InterPro" id="IPR008922">
    <property type="entry name" value="Di-copper_centre_dom_sf"/>
</dbReference>
<protein>
    <submittedName>
        <fullName evidence="4">Pigment biosynthesis-related tyrosinase</fullName>
    </submittedName>
</protein>
<dbReference type="GO" id="GO:0046872">
    <property type="term" value="F:metal ion binding"/>
    <property type="evidence" value="ECO:0007669"/>
    <property type="project" value="UniProtKB-KW"/>
</dbReference>
<name>A0A658QXI9_9BURK</name>
<accession>A0A658QXI9</accession>
<evidence type="ECO:0000256" key="2">
    <source>
        <dbReference type="SAM" id="SignalP"/>
    </source>
</evidence>
<dbReference type="Gene3D" id="1.10.1280.10">
    <property type="entry name" value="Di-copper center containing domain from catechol oxidase"/>
    <property type="match status" value="2"/>
</dbReference>
<feature type="signal peptide" evidence="2">
    <location>
        <begin position="1"/>
        <end position="29"/>
    </location>
</feature>
<dbReference type="PROSITE" id="PS00498">
    <property type="entry name" value="TYROSINASE_2"/>
    <property type="match status" value="1"/>
</dbReference>
<dbReference type="GO" id="GO:0016491">
    <property type="term" value="F:oxidoreductase activity"/>
    <property type="evidence" value="ECO:0007669"/>
    <property type="project" value="InterPro"/>
</dbReference>
<dbReference type="Proteomes" id="UP000198263">
    <property type="component" value="Unassembled WGS sequence"/>
</dbReference>
<keyword evidence="1" id="KW-0479">Metal-binding</keyword>
<dbReference type="SUPFAM" id="SSF48056">
    <property type="entry name" value="Di-copper centre-containing domain"/>
    <property type="match status" value="1"/>
</dbReference>
<evidence type="ECO:0000259" key="3">
    <source>
        <dbReference type="PROSITE" id="PS00498"/>
    </source>
</evidence>